<evidence type="ECO:0000256" key="1">
    <source>
        <dbReference type="ARBA" id="ARBA00004123"/>
    </source>
</evidence>
<evidence type="ECO:0000313" key="6">
    <source>
        <dbReference type="EMBL" id="KAI0305577.1"/>
    </source>
</evidence>
<dbReference type="GO" id="GO:0043124">
    <property type="term" value="P:negative regulation of canonical NF-kappaB signal transduction"/>
    <property type="evidence" value="ECO:0007669"/>
    <property type="project" value="InterPro"/>
</dbReference>
<dbReference type="Proteomes" id="UP001203297">
    <property type="component" value="Unassembled WGS sequence"/>
</dbReference>
<evidence type="ECO:0000313" key="7">
    <source>
        <dbReference type="Proteomes" id="UP001203297"/>
    </source>
</evidence>
<dbReference type="EMBL" id="WTXG01000005">
    <property type="protein sequence ID" value="KAI0305577.1"/>
    <property type="molecule type" value="Genomic_DNA"/>
</dbReference>
<proteinExistence type="predicted"/>
<keyword evidence="5" id="KW-0539">Nucleus</keyword>
<evidence type="ECO:0000256" key="4">
    <source>
        <dbReference type="ARBA" id="ARBA00023043"/>
    </source>
</evidence>
<dbReference type="InterPro" id="IPR038753">
    <property type="entry name" value="NFKBIL1"/>
</dbReference>
<dbReference type="PANTHER" id="PTHR15263:SF1">
    <property type="entry name" value="NF-KAPPA-B INHIBITOR-LIKE PROTEIN 1"/>
    <property type="match status" value="1"/>
</dbReference>
<keyword evidence="3" id="KW-0677">Repeat</keyword>
<organism evidence="6 7">
    <name type="scientific">Multifurca ochricompacta</name>
    <dbReference type="NCBI Taxonomy" id="376703"/>
    <lineage>
        <taxon>Eukaryota</taxon>
        <taxon>Fungi</taxon>
        <taxon>Dikarya</taxon>
        <taxon>Basidiomycota</taxon>
        <taxon>Agaricomycotina</taxon>
        <taxon>Agaricomycetes</taxon>
        <taxon>Russulales</taxon>
        <taxon>Russulaceae</taxon>
        <taxon>Multifurca</taxon>
    </lineage>
</organism>
<dbReference type="AlphaFoldDB" id="A0AAD4QPF8"/>
<dbReference type="PANTHER" id="PTHR15263">
    <property type="entry name" value="I-KAPPA-B-LIKE PROTEIN IKBL"/>
    <property type="match status" value="1"/>
</dbReference>
<evidence type="ECO:0000256" key="3">
    <source>
        <dbReference type="ARBA" id="ARBA00022737"/>
    </source>
</evidence>
<comment type="caution">
    <text evidence="6">The sequence shown here is derived from an EMBL/GenBank/DDBJ whole genome shotgun (WGS) entry which is preliminary data.</text>
</comment>
<gene>
    <name evidence="6" type="ORF">B0F90DRAFT_1624502</name>
</gene>
<name>A0AAD4QPF8_9AGAM</name>
<reference evidence="6" key="1">
    <citation type="journal article" date="2022" name="New Phytol.">
        <title>Evolutionary transition to the ectomycorrhizal habit in the genomes of a hyperdiverse lineage of mushroom-forming fungi.</title>
        <authorList>
            <person name="Looney B."/>
            <person name="Miyauchi S."/>
            <person name="Morin E."/>
            <person name="Drula E."/>
            <person name="Courty P.E."/>
            <person name="Kohler A."/>
            <person name="Kuo A."/>
            <person name="LaButti K."/>
            <person name="Pangilinan J."/>
            <person name="Lipzen A."/>
            <person name="Riley R."/>
            <person name="Andreopoulos W."/>
            <person name="He G."/>
            <person name="Johnson J."/>
            <person name="Nolan M."/>
            <person name="Tritt A."/>
            <person name="Barry K.W."/>
            <person name="Grigoriev I.V."/>
            <person name="Nagy L.G."/>
            <person name="Hibbett D."/>
            <person name="Henrissat B."/>
            <person name="Matheny P.B."/>
            <person name="Labbe J."/>
            <person name="Martin F.M."/>
        </authorList>
    </citation>
    <scope>NUCLEOTIDE SEQUENCE</scope>
    <source>
        <strain evidence="6">BPL690</strain>
    </source>
</reference>
<accession>A0AAD4QPF8</accession>
<comment type="subcellular location">
    <subcellularLocation>
        <location evidence="1">Nucleus</location>
    </subcellularLocation>
</comment>
<keyword evidence="7" id="KW-1185">Reference proteome</keyword>
<sequence>MERCRQEEAWKTYESRWAALGRDASPLRFESIPWPTTVPPRKVEEITSEAITKFILSPAHSEGISQKERIKHGLRRWHPDRFGRMLNRVEKEDRGGVERGVGIVVRCLNDLLAKHKHKHKGIINII</sequence>
<keyword evidence="4" id="KW-0040">ANK repeat</keyword>
<protein>
    <submittedName>
        <fullName evidence="6">Uncharacterized protein</fullName>
    </submittedName>
</protein>
<evidence type="ECO:0000256" key="5">
    <source>
        <dbReference type="ARBA" id="ARBA00023242"/>
    </source>
</evidence>
<evidence type="ECO:0000256" key="2">
    <source>
        <dbReference type="ARBA" id="ARBA00022553"/>
    </source>
</evidence>
<dbReference type="GO" id="GO:0005634">
    <property type="term" value="C:nucleus"/>
    <property type="evidence" value="ECO:0007669"/>
    <property type="project" value="UniProtKB-SubCell"/>
</dbReference>
<keyword evidence="2" id="KW-0597">Phosphoprotein</keyword>